<dbReference type="EMBL" id="BBVC01000002">
    <property type="protein sequence ID" value="GAO97414.1"/>
    <property type="molecule type" value="Genomic_DNA"/>
</dbReference>
<dbReference type="OrthoDB" id="8478127at2"/>
<dbReference type="STRING" id="1629334.Cva_00045"/>
<dbReference type="PANTHER" id="PTHR34138:SF1">
    <property type="entry name" value="CELL SHAPE-DETERMINING PROTEIN MREC"/>
    <property type="match status" value="1"/>
</dbReference>
<dbReference type="AlphaFoldDB" id="A0A0K8MBY7"/>
<protein>
    <recommendedName>
        <fullName evidence="2 5">Cell shape-determining protein MreC</fullName>
    </recommendedName>
    <alternativeName>
        <fullName evidence="4 5">Cell shape protein MreC</fullName>
    </alternativeName>
</protein>
<name>A0A0K8MBY7_9PROT</name>
<dbReference type="InterPro" id="IPR042175">
    <property type="entry name" value="Cell/Rod_MreC_2"/>
</dbReference>
<organism evidence="7 8">
    <name type="scientific">Caedimonas varicaedens</name>
    <dbReference type="NCBI Taxonomy" id="1629334"/>
    <lineage>
        <taxon>Bacteria</taxon>
        <taxon>Pseudomonadati</taxon>
        <taxon>Pseudomonadota</taxon>
        <taxon>Alphaproteobacteria</taxon>
        <taxon>Holosporales</taxon>
        <taxon>Caedimonadaceae</taxon>
        <taxon>Caedimonas</taxon>
    </lineage>
</organism>
<reference evidence="7 8" key="1">
    <citation type="submission" date="2015-03" db="EMBL/GenBank/DDBJ databases">
        <title>Caedibacter varicaedens, whole genome shotgun sequence.</title>
        <authorList>
            <person name="Suzuki H."/>
            <person name="Dapper A.L."/>
            <person name="Gibson A.K."/>
            <person name="Jackson C."/>
            <person name="Lee H."/>
            <person name="Pejaver V.R."/>
            <person name="Doak T."/>
            <person name="Lynch M."/>
        </authorList>
    </citation>
    <scope>NUCLEOTIDE SEQUENCE [LARGE SCALE GENOMIC DNA]</scope>
</reference>
<sequence length="300" mass="33551">MKPWMILSAVKRPQTVNYLWPRLKISLFFMSAFLLSLLTYFDAHLQTKSRSALLDATAFITDLCRWPAQTGSFLTASLVSHFDVYEKNKKLRDENRTLRAQHSLTLALAAENNRLRNKLKVIKEIEPEFSSVRVIGAAKSPYQHNVLLGSGKKEGIQVKSAVLVDRQILGRIIEVGNYSCRVLLITDPQSHIPIVLEKSGVQGILSGDNSSLMRIRVVEKTLISSTGNAVHSLKEGEQRPKVAKGEYVFSSGQGGVFPTGFVVGRVVEVTPHEILVQSMIDMMQLEYVQVVKPYEEPVDD</sequence>
<evidence type="ECO:0000256" key="5">
    <source>
        <dbReference type="PIRNR" id="PIRNR038471"/>
    </source>
</evidence>
<evidence type="ECO:0000313" key="8">
    <source>
        <dbReference type="Proteomes" id="UP000036771"/>
    </source>
</evidence>
<dbReference type="InterPro" id="IPR055342">
    <property type="entry name" value="MreC_beta-barrel_core"/>
</dbReference>
<comment type="function">
    <text evidence="5">Involved in formation and maintenance of cell shape.</text>
</comment>
<dbReference type="PANTHER" id="PTHR34138">
    <property type="entry name" value="CELL SHAPE-DETERMINING PROTEIN MREC"/>
    <property type="match status" value="1"/>
</dbReference>
<evidence type="ECO:0000256" key="1">
    <source>
        <dbReference type="ARBA" id="ARBA00009369"/>
    </source>
</evidence>
<comment type="caution">
    <text evidence="7">The sequence shown here is derived from an EMBL/GenBank/DDBJ whole genome shotgun (WGS) entry which is preliminary data.</text>
</comment>
<keyword evidence="8" id="KW-1185">Reference proteome</keyword>
<dbReference type="GO" id="GO:0005886">
    <property type="term" value="C:plasma membrane"/>
    <property type="evidence" value="ECO:0007669"/>
    <property type="project" value="TreeGrafter"/>
</dbReference>
<evidence type="ECO:0000256" key="4">
    <source>
        <dbReference type="ARBA" id="ARBA00032089"/>
    </source>
</evidence>
<evidence type="ECO:0000256" key="2">
    <source>
        <dbReference type="ARBA" id="ARBA00013855"/>
    </source>
</evidence>
<dbReference type="InterPro" id="IPR007221">
    <property type="entry name" value="MreC"/>
</dbReference>
<dbReference type="Pfam" id="PF04085">
    <property type="entry name" value="MreC"/>
    <property type="match status" value="1"/>
</dbReference>
<comment type="similarity">
    <text evidence="1 5">Belongs to the MreC family.</text>
</comment>
<gene>
    <name evidence="7" type="primary">mreC</name>
    <name evidence="7" type="ORF">Cva_00045</name>
</gene>
<feature type="domain" description="Rod shape-determining protein MreC beta-barrel core" evidence="6">
    <location>
        <begin position="134"/>
        <end position="292"/>
    </location>
</feature>
<keyword evidence="3 5" id="KW-0133">Cell shape</keyword>
<dbReference type="InterPro" id="IPR042177">
    <property type="entry name" value="Cell/Rod_1"/>
</dbReference>
<dbReference type="Gene3D" id="2.40.10.340">
    <property type="entry name" value="Rod shape-determining protein MreC, domain 1"/>
    <property type="match status" value="1"/>
</dbReference>
<accession>A0A0K8MBY7</accession>
<dbReference type="Gene3D" id="2.40.10.350">
    <property type="entry name" value="Rod shape-determining protein MreC, domain 2"/>
    <property type="match status" value="1"/>
</dbReference>
<dbReference type="Proteomes" id="UP000036771">
    <property type="component" value="Unassembled WGS sequence"/>
</dbReference>
<dbReference type="GO" id="GO:0008360">
    <property type="term" value="P:regulation of cell shape"/>
    <property type="evidence" value="ECO:0007669"/>
    <property type="project" value="UniProtKB-KW"/>
</dbReference>
<evidence type="ECO:0000313" key="7">
    <source>
        <dbReference type="EMBL" id="GAO97414.1"/>
    </source>
</evidence>
<dbReference type="PIRSF" id="PIRSF038471">
    <property type="entry name" value="MreC"/>
    <property type="match status" value="1"/>
</dbReference>
<evidence type="ECO:0000256" key="3">
    <source>
        <dbReference type="ARBA" id="ARBA00022960"/>
    </source>
</evidence>
<proteinExistence type="inferred from homology"/>
<evidence type="ECO:0000259" key="6">
    <source>
        <dbReference type="Pfam" id="PF04085"/>
    </source>
</evidence>